<evidence type="ECO:0000313" key="2">
    <source>
        <dbReference type="Proteomes" id="UP000632858"/>
    </source>
</evidence>
<keyword evidence="2" id="KW-1185">Reference proteome</keyword>
<gene>
    <name evidence="1" type="ORF">GCM10010960_14760</name>
</gene>
<reference evidence="1" key="1">
    <citation type="journal article" date="2014" name="Int. J. Syst. Evol. Microbiol.">
        <title>Complete genome sequence of Corynebacterium casei LMG S-19264T (=DSM 44701T), isolated from a smear-ripened cheese.</title>
        <authorList>
            <consortium name="US DOE Joint Genome Institute (JGI-PGF)"/>
            <person name="Walter F."/>
            <person name="Albersmeier A."/>
            <person name="Kalinowski J."/>
            <person name="Ruckert C."/>
        </authorList>
    </citation>
    <scope>NUCLEOTIDE SEQUENCE</scope>
    <source>
        <strain evidence="1">CGMCC 1.12726</strain>
    </source>
</reference>
<protein>
    <submittedName>
        <fullName evidence="1">Uncharacterized protein</fullName>
    </submittedName>
</protein>
<reference evidence="1" key="2">
    <citation type="submission" date="2020-09" db="EMBL/GenBank/DDBJ databases">
        <authorList>
            <person name="Sun Q."/>
            <person name="Zhou Y."/>
        </authorList>
    </citation>
    <scope>NUCLEOTIDE SEQUENCE</scope>
    <source>
        <strain evidence="1">CGMCC 1.12726</strain>
    </source>
</reference>
<dbReference type="AlphaFoldDB" id="A0A917CQN0"/>
<organism evidence="1 2">
    <name type="scientific">Arenimonas maotaiensis</name>
    <dbReference type="NCBI Taxonomy" id="1446479"/>
    <lineage>
        <taxon>Bacteria</taxon>
        <taxon>Pseudomonadati</taxon>
        <taxon>Pseudomonadota</taxon>
        <taxon>Gammaproteobacteria</taxon>
        <taxon>Lysobacterales</taxon>
        <taxon>Lysobacteraceae</taxon>
        <taxon>Arenimonas</taxon>
    </lineage>
</organism>
<comment type="caution">
    <text evidence="1">The sequence shown here is derived from an EMBL/GenBank/DDBJ whole genome shotgun (WGS) entry which is preliminary data.</text>
</comment>
<name>A0A917CQN0_9GAMM</name>
<accession>A0A917CQN0</accession>
<evidence type="ECO:0000313" key="1">
    <source>
        <dbReference type="EMBL" id="GGF94061.1"/>
    </source>
</evidence>
<sequence>MVSIIDHPQLAERPEMVKSALAVLFGPERAAAFIDRLGEKEPAEVTSGRLRSDTAILARTLRAQGFRVEVSERGAVAGPG</sequence>
<dbReference type="EMBL" id="BMFO01000003">
    <property type="protein sequence ID" value="GGF94061.1"/>
    <property type="molecule type" value="Genomic_DNA"/>
</dbReference>
<proteinExistence type="predicted"/>
<dbReference type="Proteomes" id="UP000632858">
    <property type="component" value="Unassembled WGS sequence"/>
</dbReference>
<dbReference type="RefSeq" id="WP_188449482.1">
    <property type="nucleotide sequence ID" value="NZ_BMFO01000003.1"/>
</dbReference>